<dbReference type="PANTHER" id="PTHR13190">
    <property type="entry name" value="AUTOPHAGY-RELATED 2, ISOFORM A"/>
    <property type="match status" value="1"/>
</dbReference>
<evidence type="ECO:0000256" key="5">
    <source>
        <dbReference type="ARBA" id="ARBA00022448"/>
    </source>
</evidence>
<dbReference type="InterPro" id="IPR026849">
    <property type="entry name" value="ATG2"/>
</dbReference>
<protein>
    <recommendedName>
        <fullName evidence="4">Autophagy-related protein 2</fullName>
    </recommendedName>
</protein>
<keyword evidence="9" id="KW-0472">Membrane</keyword>
<evidence type="ECO:0000256" key="7">
    <source>
        <dbReference type="ARBA" id="ARBA00023006"/>
    </source>
</evidence>
<dbReference type="GO" id="GO:0000045">
    <property type="term" value="P:autophagosome assembly"/>
    <property type="evidence" value="ECO:0007669"/>
    <property type="project" value="TreeGrafter"/>
</dbReference>
<evidence type="ECO:0000256" key="3">
    <source>
        <dbReference type="ARBA" id="ARBA00009714"/>
    </source>
</evidence>
<organism evidence="13">
    <name type="scientific">Magallana gigas</name>
    <name type="common">Pacific oyster</name>
    <name type="synonym">Crassostrea gigas</name>
    <dbReference type="NCBI Taxonomy" id="29159"/>
    <lineage>
        <taxon>Eukaryota</taxon>
        <taxon>Metazoa</taxon>
        <taxon>Spiralia</taxon>
        <taxon>Lophotrochozoa</taxon>
        <taxon>Mollusca</taxon>
        <taxon>Bivalvia</taxon>
        <taxon>Autobranchia</taxon>
        <taxon>Pteriomorphia</taxon>
        <taxon>Ostreida</taxon>
        <taxon>Ostreoidea</taxon>
        <taxon>Ostreidae</taxon>
        <taxon>Magallana</taxon>
    </lineage>
</organism>
<dbReference type="GO" id="GO:0006869">
    <property type="term" value="P:lipid transport"/>
    <property type="evidence" value="ECO:0007669"/>
    <property type="project" value="UniProtKB-KW"/>
</dbReference>
<reference evidence="13" key="1">
    <citation type="journal article" date="2012" name="Nature">
        <title>The oyster genome reveals stress adaptation and complexity of shell formation.</title>
        <authorList>
            <person name="Zhang G."/>
            <person name="Fang X."/>
            <person name="Guo X."/>
            <person name="Li L."/>
            <person name="Luo R."/>
            <person name="Xu F."/>
            <person name="Yang P."/>
            <person name="Zhang L."/>
            <person name="Wang X."/>
            <person name="Qi H."/>
            <person name="Xiong Z."/>
            <person name="Que H."/>
            <person name="Xie Y."/>
            <person name="Holland P.W."/>
            <person name="Paps J."/>
            <person name="Zhu Y."/>
            <person name="Wu F."/>
            <person name="Chen Y."/>
            <person name="Wang J."/>
            <person name="Peng C."/>
            <person name="Meng J."/>
            <person name="Yang L."/>
            <person name="Liu J."/>
            <person name="Wen B."/>
            <person name="Zhang N."/>
            <person name="Huang Z."/>
            <person name="Zhu Q."/>
            <person name="Feng Y."/>
            <person name="Mount A."/>
            <person name="Hedgecock D."/>
            <person name="Xu Z."/>
            <person name="Liu Y."/>
            <person name="Domazet-Loso T."/>
            <person name="Du Y."/>
            <person name="Sun X."/>
            <person name="Zhang S."/>
            <person name="Liu B."/>
            <person name="Cheng P."/>
            <person name="Jiang X."/>
            <person name="Li J."/>
            <person name="Fan D."/>
            <person name="Wang W."/>
            <person name="Fu W."/>
            <person name="Wang T."/>
            <person name="Wang B."/>
            <person name="Zhang J."/>
            <person name="Peng Z."/>
            <person name="Li Y."/>
            <person name="Li N."/>
            <person name="Wang J."/>
            <person name="Chen M."/>
            <person name="He Y."/>
            <person name="Tan F."/>
            <person name="Song X."/>
            <person name="Zheng Q."/>
            <person name="Huang R."/>
            <person name="Yang H."/>
            <person name="Du X."/>
            <person name="Chen L."/>
            <person name="Yang M."/>
            <person name="Gaffney P.M."/>
            <person name="Wang S."/>
            <person name="Luo L."/>
            <person name="She Z."/>
            <person name="Ming Y."/>
            <person name="Huang W."/>
            <person name="Zhang S."/>
            <person name="Huang B."/>
            <person name="Zhang Y."/>
            <person name="Qu T."/>
            <person name="Ni P."/>
            <person name="Miao G."/>
            <person name="Wang J."/>
            <person name="Wang Q."/>
            <person name="Steinberg C.E."/>
            <person name="Wang H."/>
            <person name="Li N."/>
            <person name="Qian L."/>
            <person name="Zhang G."/>
            <person name="Li Y."/>
            <person name="Yang H."/>
            <person name="Liu X."/>
            <person name="Wang J."/>
            <person name="Yin Y."/>
            <person name="Wang J."/>
        </authorList>
    </citation>
    <scope>NUCLEOTIDE SEQUENCE [LARGE SCALE GENOMIC DNA]</scope>
    <source>
        <strain evidence="13">05x7-T-G4-1.051#20</strain>
    </source>
</reference>
<evidence type="ECO:0000256" key="2">
    <source>
        <dbReference type="ARBA" id="ARBA00004623"/>
    </source>
</evidence>
<evidence type="ECO:0000256" key="8">
    <source>
        <dbReference type="ARBA" id="ARBA00023055"/>
    </source>
</evidence>
<dbReference type="GO" id="GO:0034045">
    <property type="term" value="C:phagophore assembly site membrane"/>
    <property type="evidence" value="ECO:0007669"/>
    <property type="project" value="UniProtKB-SubCell"/>
</dbReference>
<comment type="subcellular location">
    <subcellularLocation>
        <location evidence="1">Endoplasmic reticulum membrane</location>
        <topology evidence="1">Peripheral membrane protein</topology>
    </subcellularLocation>
    <subcellularLocation>
        <location evidence="2">Preautophagosomal structure membrane</location>
        <topology evidence="2">Peripheral membrane protein</topology>
    </subcellularLocation>
</comment>
<evidence type="ECO:0000313" key="13">
    <source>
        <dbReference type="EMBL" id="EKC37546.1"/>
    </source>
</evidence>
<dbReference type="GO" id="GO:0005789">
    <property type="term" value="C:endoplasmic reticulum membrane"/>
    <property type="evidence" value="ECO:0007669"/>
    <property type="project" value="UniProtKB-SubCell"/>
</dbReference>
<comment type="catalytic activity">
    <reaction evidence="10">
        <text>a 1,2-diacyl-sn-glycero-3-phospho-L-serine(in) = a 1,2-diacyl-sn-glycero-3-phospho-L-serine(out)</text>
        <dbReference type="Rhea" id="RHEA:38663"/>
        <dbReference type="ChEBI" id="CHEBI:57262"/>
    </reaction>
</comment>
<evidence type="ECO:0000256" key="6">
    <source>
        <dbReference type="ARBA" id="ARBA00022824"/>
    </source>
</evidence>
<comment type="catalytic activity">
    <reaction evidence="11">
        <text>a 1,2-diacyl-sn-glycero-3-phosphoethanolamine(in) = a 1,2-diacyl-sn-glycero-3-phosphoethanolamine(out)</text>
        <dbReference type="Rhea" id="RHEA:38895"/>
        <dbReference type="ChEBI" id="CHEBI:64612"/>
    </reaction>
</comment>
<keyword evidence="8" id="KW-0445">Lipid transport</keyword>
<dbReference type="GO" id="GO:0032266">
    <property type="term" value="F:phosphatidylinositol-3-phosphate binding"/>
    <property type="evidence" value="ECO:0007669"/>
    <property type="project" value="TreeGrafter"/>
</dbReference>
<sequence length="1351" mass="152146">MSNFWKISGEELKAGIWDRPTHLMFLLLWPVTVSQILVFPRDVSTKQGHMYSSMHSGAPALKAHVKSVQQNKRSQRSSGGPRTEISVNLAKLECELDGPLYSFSQTMEDESASDETKIDLSVNCPEVKLTLRFPIPDLRNGSEVTKLPWWQKNLRDELLILDLQEARFQTSFLSNQPIQQVEVSSRNVLGSFRIDPNQSAVPFAFVSCEGIDGQEGFNFPQIIIKFTEQTISVLDEENPDSDNSIPMDSLNGACEFAKQDTSPFSTKKHMYGKGEMSDQATQHVSDEMVMPGNREDMADFQERASANCLTLVQLVLPLINLYIPDQKFYEVLYNRISNDLLLWEPMAPAPIPTQEVGPGSIQPFDLSCYTHAEDCHGEVMGVVKDANLFVASSYQGNPLLQYICFYCNKATLYHNAAVPDKKEEFEIENLDFETIPAHLEKSCIIDRSEPGVLCHQSADVESTVRDMVSVAVRIKLDSTPLSDLTRDEKIKEFTVAVGVTGATLRHKMAETDMSWISQILNFLDVKDYDILGYVTPKILTELHVHLWDCAVDYRPLHLPTKGVVAANYFSISSNIVANSQTSLLRFVLEDAGMYLSQKKGRESTVDLKKDYVCVLDVESFELELRTSDGKDPKFPKMDLRLRTNKINMRTCTDSCKALFELIRYFANDGDLVEYEEEPTNKRQSLDLEMMNKEEASSDEDSKKKELSESRLENLSSHLEDAMQESGSGSDNDGSESSKQSPNKTEVFFVAQGERTDAQVPPAGVMRPIVITASADSVTSSAVSERTDIFSDEEEEEEDFCIIDDAGLGITPRDGKPEVKIFTDEPIEIKDNYFSQPHGKTDLLKAPDHFPNAEYRYTLKELTIVWHMYGGSDFSDTPVQQKPVETEVVMSRKMKDYGEYVTETSVRFASKGSSVDRIPWTQRGGVGRDHDTLMELQLTKVRFQHERYPGHTEQASRQVLIISDAEIRDRLSDSKINKFLYQYSSENLPKQTNSNMVYIKALHKRPDPSVKTEECSLRVSLQPLRLNIDQDSLFFLKKFFTEITGGNVDNPSDPDPKQRARSVSGASGAPAPVITVGQPECPGEERTPQELLMKFDEMQQSLASQGSMMSSASVASSDSDRTEQSQPVFIKNFMFSPDVPIRLDYHGKKWVDREHGTLAGVLVGLASLNCSELKLKRLNYKHGLLGMDKLQAYCINEWITDILKKQLPSILGGVGPMHSFVQIAQGIRDLFWLPVEQYKRDGRFVRGIQRGATSFSTSTAMAMLELTNRAVQSVQYVAEVTYDMVTPGPSCRVQRRRLRGPPADVREGVENAYIAITEVQGTAQYDLLPDANDRKMDHIELFPAPREKFRVY</sequence>
<feature type="region of interest" description="Disordered" evidence="12">
    <location>
        <begin position="1044"/>
        <end position="1084"/>
    </location>
</feature>
<evidence type="ECO:0000256" key="10">
    <source>
        <dbReference type="ARBA" id="ARBA00024479"/>
    </source>
</evidence>
<keyword evidence="7" id="KW-0072">Autophagy</keyword>
<dbReference type="GO" id="GO:0000422">
    <property type="term" value="P:autophagy of mitochondrion"/>
    <property type="evidence" value="ECO:0007669"/>
    <property type="project" value="TreeGrafter"/>
</dbReference>
<dbReference type="Pfam" id="PF13329">
    <property type="entry name" value="ATG2_CAD"/>
    <property type="match status" value="2"/>
</dbReference>
<dbReference type="InParanoid" id="K1RSP2"/>
<dbReference type="HOGENOM" id="CLU_257692_0_0_1"/>
<evidence type="ECO:0000256" key="9">
    <source>
        <dbReference type="ARBA" id="ARBA00023136"/>
    </source>
</evidence>
<comment type="similarity">
    <text evidence="3">Belongs to the ATG2 family.</text>
</comment>
<dbReference type="GO" id="GO:0043495">
    <property type="term" value="F:protein-membrane adaptor activity"/>
    <property type="evidence" value="ECO:0007669"/>
    <property type="project" value="TreeGrafter"/>
</dbReference>
<evidence type="ECO:0000256" key="4">
    <source>
        <dbReference type="ARBA" id="ARBA00018070"/>
    </source>
</evidence>
<feature type="region of interest" description="Disordered" evidence="12">
    <location>
        <begin position="674"/>
        <end position="742"/>
    </location>
</feature>
<dbReference type="GO" id="GO:0034727">
    <property type="term" value="P:piecemeal microautophagy of the nucleus"/>
    <property type="evidence" value="ECO:0007669"/>
    <property type="project" value="TreeGrafter"/>
</dbReference>
<feature type="region of interest" description="Disordered" evidence="12">
    <location>
        <begin position="64"/>
        <end position="83"/>
    </location>
</feature>
<evidence type="ECO:0000256" key="12">
    <source>
        <dbReference type="SAM" id="MobiDB-lite"/>
    </source>
</evidence>
<accession>K1RSP2</accession>
<dbReference type="GO" id="GO:0061723">
    <property type="term" value="P:glycophagy"/>
    <property type="evidence" value="ECO:0007669"/>
    <property type="project" value="TreeGrafter"/>
</dbReference>
<dbReference type="EMBL" id="JH817402">
    <property type="protein sequence ID" value="EKC37546.1"/>
    <property type="molecule type" value="Genomic_DNA"/>
</dbReference>
<keyword evidence="6" id="KW-0256">Endoplasmic reticulum</keyword>
<feature type="compositionally biased region" description="Low complexity" evidence="12">
    <location>
        <begin position="724"/>
        <end position="737"/>
    </location>
</feature>
<feature type="compositionally biased region" description="Basic and acidic residues" evidence="12">
    <location>
        <begin position="678"/>
        <end position="711"/>
    </location>
</feature>
<name>K1RSP2_MAGGI</name>
<dbReference type="PANTHER" id="PTHR13190:SF1">
    <property type="entry name" value="AUTOPHAGY-RELATED 2, ISOFORM A"/>
    <property type="match status" value="1"/>
</dbReference>
<dbReference type="GO" id="GO:0061709">
    <property type="term" value="P:reticulophagy"/>
    <property type="evidence" value="ECO:0007669"/>
    <property type="project" value="TreeGrafter"/>
</dbReference>
<dbReference type="FunCoup" id="K1RSP2">
    <property type="interactions" value="700"/>
</dbReference>
<feature type="compositionally biased region" description="Polar residues" evidence="12">
    <location>
        <begin position="67"/>
        <end position="80"/>
    </location>
</feature>
<gene>
    <name evidence="13" type="ORF">CGI_10022068</name>
</gene>
<proteinExistence type="inferred from homology"/>
<evidence type="ECO:0000256" key="1">
    <source>
        <dbReference type="ARBA" id="ARBA00004406"/>
    </source>
</evidence>
<evidence type="ECO:0000256" key="11">
    <source>
        <dbReference type="ARBA" id="ARBA00024615"/>
    </source>
</evidence>
<keyword evidence="5" id="KW-0813">Transport</keyword>
<dbReference type="GO" id="GO:0061908">
    <property type="term" value="C:phagophore"/>
    <property type="evidence" value="ECO:0007669"/>
    <property type="project" value="TreeGrafter"/>
</dbReference>